<proteinExistence type="predicted"/>
<dbReference type="PANTHER" id="PTHR38011">
    <property type="entry name" value="DIHYDROFOLATE REDUCTASE FAMILY PROTEIN (AFU_ORTHOLOGUE AFUA_8G06820)"/>
    <property type="match status" value="1"/>
</dbReference>
<dbReference type="AlphaFoldDB" id="A0A4Z0W6G7"/>
<reference evidence="2 3" key="1">
    <citation type="submission" date="2019-04" db="EMBL/GenBank/DDBJ databases">
        <title>Natronospirillum operosus gen. nov., sp. nov., a haloalkaliphilic satellite isolated from decaying biomass of laboratory culture of cyanobacterium Geitlerinema sp. and proposal of Natronospirillaceae fam. nov. and Saccharospirillaceae fam. nov.</title>
        <authorList>
            <person name="Kevbrin V."/>
            <person name="Boltyanskaya Y."/>
            <person name="Koziaeva V."/>
            <person name="Grouzdev D.S."/>
            <person name="Park M."/>
            <person name="Cho J."/>
        </authorList>
    </citation>
    <scope>NUCLEOTIDE SEQUENCE [LARGE SCALE GENOMIC DNA]</scope>
    <source>
        <strain evidence="2 3">G-116</strain>
    </source>
</reference>
<dbReference type="GO" id="GO:0009231">
    <property type="term" value="P:riboflavin biosynthetic process"/>
    <property type="evidence" value="ECO:0007669"/>
    <property type="project" value="InterPro"/>
</dbReference>
<dbReference type="GO" id="GO:0008703">
    <property type="term" value="F:5-amino-6-(5-phosphoribosylamino)uracil reductase activity"/>
    <property type="evidence" value="ECO:0007669"/>
    <property type="project" value="InterPro"/>
</dbReference>
<dbReference type="PANTHER" id="PTHR38011:SF12">
    <property type="entry name" value="BIFUNCTIONAL DEAMINASE-REDUCTASE DOMAIN PROTEIN"/>
    <property type="match status" value="1"/>
</dbReference>
<dbReference type="InterPro" id="IPR050765">
    <property type="entry name" value="Riboflavin_Biosynth_HTPR"/>
</dbReference>
<dbReference type="Proteomes" id="UP000297475">
    <property type="component" value="Unassembled WGS sequence"/>
</dbReference>
<gene>
    <name evidence="2" type="ORF">E4656_15190</name>
</gene>
<keyword evidence="3" id="KW-1185">Reference proteome</keyword>
<evidence type="ECO:0000313" key="2">
    <source>
        <dbReference type="EMBL" id="TGG91733.1"/>
    </source>
</evidence>
<evidence type="ECO:0000259" key="1">
    <source>
        <dbReference type="Pfam" id="PF01872"/>
    </source>
</evidence>
<accession>A0A4Z0W6G7</accession>
<name>A0A4Z0W6G7_9GAMM</name>
<comment type="caution">
    <text evidence="2">The sequence shown here is derived from an EMBL/GenBank/DDBJ whole genome shotgun (WGS) entry which is preliminary data.</text>
</comment>
<dbReference type="InterPro" id="IPR024072">
    <property type="entry name" value="DHFR-like_dom_sf"/>
</dbReference>
<dbReference type="Pfam" id="PF01872">
    <property type="entry name" value="RibD_C"/>
    <property type="match status" value="1"/>
</dbReference>
<dbReference type="EMBL" id="SRMF01000007">
    <property type="protein sequence ID" value="TGG91733.1"/>
    <property type="molecule type" value="Genomic_DNA"/>
</dbReference>
<dbReference type="Gene3D" id="3.40.430.10">
    <property type="entry name" value="Dihydrofolate Reductase, subunit A"/>
    <property type="match status" value="1"/>
</dbReference>
<dbReference type="SUPFAM" id="SSF53597">
    <property type="entry name" value="Dihydrofolate reductase-like"/>
    <property type="match status" value="1"/>
</dbReference>
<dbReference type="InterPro" id="IPR002734">
    <property type="entry name" value="RibDG_C"/>
</dbReference>
<dbReference type="RefSeq" id="WP_135484144.1">
    <property type="nucleotide sequence ID" value="NZ_SRMF01000007.1"/>
</dbReference>
<protein>
    <submittedName>
        <fullName evidence="2">Dihydrofolate reductase</fullName>
    </submittedName>
</protein>
<organism evidence="2 3">
    <name type="scientific">Natronospirillum operosum</name>
    <dbReference type="NCBI Taxonomy" id="2759953"/>
    <lineage>
        <taxon>Bacteria</taxon>
        <taxon>Pseudomonadati</taxon>
        <taxon>Pseudomonadota</taxon>
        <taxon>Gammaproteobacteria</taxon>
        <taxon>Oceanospirillales</taxon>
        <taxon>Natronospirillaceae</taxon>
        <taxon>Natronospirillum</taxon>
    </lineage>
</organism>
<feature type="domain" description="Bacterial bifunctional deaminase-reductase C-terminal" evidence="1">
    <location>
        <begin position="9"/>
        <end position="201"/>
    </location>
</feature>
<dbReference type="OrthoDB" id="2313602at2"/>
<sequence>MTLVRVESFSISLDGYGAGPNQSLDHPLGEGGPDLHQWALPTRTFQRAVFGKDGGTTGVDETFAARGFTNIGAWVMGRNMFGPIRGPWPDFNWRGWWGDNPPYHVPVFVLTHHERPPLEMEGGTVFHFVTGGIQEAIERARAAAKGEDVRIGGGADTIRQALSAGLVDEMHIAISPVILGQGEPLFEGIDLKALGYQCVEHVGTEHATHIVLKRQEG</sequence>
<evidence type="ECO:0000313" key="3">
    <source>
        <dbReference type="Proteomes" id="UP000297475"/>
    </source>
</evidence>